<proteinExistence type="predicted"/>
<name>A0ACC2SNJ1_9FUNG</name>
<dbReference type="EMBL" id="QTSX02004561">
    <property type="protein sequence ID" value="KAJ9063999.1"/>
    <property type="molecule type" value="Genomic_DNA"/>
</dbReference>
<organism evidence="1 2">
    <name type="scientific">Entomophthora muscae</name>
    <dbReference type="NCBI Taxonomy" id="34485"/>
    <lineage>
        <taxon>Eukaryota</taxon>
        <taxon>Fungi</taxon>
        <taxon>Fungi incertae sedis</taxon>
        <taxon>Zoopagomycota</taxon>
        <taxon>Entomophthoromycotina</taxon>
        <taxon>Entomophthoromycetes</taxon>
        <taxon>Entomophthorales</taxon>
        <taxon>Entomophthoraceae</taxon>
        <taxon>Entomophthora</taxon>
    </lineage>
</organism>
<dbReference type="Proteomes" id="UP001165960">
    <property type="component" value="Unassembled WGS sequence"/>
</dbReference>
<evidence type="ECO:0000313" key="2">
    <source>
        <dbReference type="Proteomes" id="UP001165960"/>
    </source>
</evidence>
<sequence length="69" mass="7389">MGNYISRLGFQALIFSHAAMHCSALPATHTIGFHNPTPFATGDVTSGSVNLSFRLEHTKNAANIFINTA</sequence>
<keyword evidence="2" id="KW-1185">Reference proteome</keyword>
<protein>
    <submittedName>
        <fullName evidence="1">Uncharacterized protein</fullName>
    </submittedName>
</protein>
<accession>A0ACC2SNJ1</accession>
<evidence type="ECO:0000313" key="1">
    <source>
        <dbReference type="EMBL" id="KAJ9063999.1"/>
    </source>
</evidence>
<reference evidence="1" key="1">
    <citation type="submission" date="2022-04" db="EMBL/GenBank/DDBJ databases">
        <title>Genome of the entomopathogenic fungus Entomophthora muscae.</title>
        <authorList>
            <person name="Elya C."/>
            <person name="Lovett B.R."/>
            <person name="Lee E."/>
            <person name="Macias A.M."/>
            <person name="Hajek A.E."/>
            <person name="De Bivort B.L."/>
            <person name="Kasson M.T."/>
            <person name="De Fine Licht H.H."/>
            <person name="Stajich J.E."/>
        </authorList>
    </citation>
    <scope>NUCLEOTIDE SEQUENCE</scope>
    <source>
        <strain evidence="1">Berkeley</strain>
    </source>
</reference>
<comment type="caution">
    <text evidence="1">The sequence shown here is derived from an EMBL/GenBank/DDBJ whole genome shotgun (WGS) entry which is preliminary data.</text>
</comment>
<gene>
    <name evidence="1" type="ORF">DSO57_1035014</name>
</gene>